<dbReference type="AlphaFoldDB" id="A0A917LYB7"/>
<dbReference type="PROSITE" id="PS50932">
    <property type="entry name" value="HTH_LACI_2"/>
    <property type="match status" value="1"/>
</dbReference>
<dbReference type="PANTHER" id="PTHR30146">
    <property type="entry name" value="LACI-RELATED TRANSCRIPTIONAL REPRESSOR"/>
    <property type="match status" value="1"/>
</dbReference>
<dbReference type="CDD" id="cd06267">
    <property type="entry name" value="PBP1_LacI_sugar_binding-like"/>
    <property type="match status" value="1"/>
</dbReference>
<protein>
    <submittedName>
        <fullName evidence="5">Catabolite control protein A</fullName>
    </submittedName>
</protein>
<dbReference type="Gene3D" id="1.10.260.40">
    <property type="entry name" value="lambda repressor-like DNA-binding domains"/>
    <property type="match status" value="1"/>
</dbReference>
<dbReference type="GO" id="GO:0000976">
    <property type="term" value="F:transcription cis-regulatory region binding"/>
    <property type="evidence" value="ECO:0007669"/>
    <property type="project" value="TreeGrafter"/>
</dbReference>
<dbReference type="EMBL" id="BMHY01000003">
    <property type="protein sequence ID" value="GGG66853.1"/>
    <property type="molecule type" value="Genomic_DNA"/>
</dbReference>
<keyword evidence="6" id="KW-1185">Reference proteome</keyword>
<evidence type="ECO:0000256" key="1">
    <source>
        <dbReference type="ARBA" id="ARBA00023015"/>
    </source>
</evidence>
<keyword evidence="1" id="KW-0805">Transcription regulation</keyword>
<dbReference type="Pfam" id="PF13377">
    <property type="entry name" value="Peripla_BP_3"/>
    <property type="match status" value="1"/>
</dbReference>
<dbReference type="PROSITE" id="PS00356">
    <property type="entry name" value="HTH_LACI_1"/>
    <property type="match status" value="1"/>
</dbReference>
<dbReference type="SUPFAM" id="SSF47413">
    <property type="entry name" value="lambda repressor-like DNA-binding domains"/>
    <property type="match status" value="1"/>
</dbReference>
<dbReference type="InterPro" id="IPR028082">
    <property type="entry name" value="Peripla_BP_I"/>
</dbReference>
<evidence type="ECO:0000313" key="5">
    <source>
        <dbReference type="EMBL" id="GGG66853.1"/>
    </source>
</evidence>
<dbReference type="SUPFAM" id="SSF53822">
    <property type="entry name" value="Periplasmic binding protein-like I"/>
    <property type="match status" value="1"/>
</dbReference>
<organism evidence="5 6">
    <name type="scientific">Paenibacillus radicis</name>
    <name type="common">ex Gao et al. 2016</name>
    <dbReference type="NCBI Taxonomy" id="1737354"/>
    <lineage>
        <taxon>Bacteria</taxon>
        <taxon>Bacillati</taxon>
        <taxon>Bacillota</taxon>
        <taxon>Bacilli</taxon>
        <taxon>Bacillales</taxon>
        <taxon>Paenibacillaceae</taxon>
        <taxon>Paenibacillus</taxon>
    </lineage>
</organism>
<dbReference type="RefSeq" id="WP_188889072.1">
    <property type="nucleotide sequence ID" value="NZ_BMHY01000003.1"/>
</dbReference>
<dbReference type="InterPro" id="IPR010982">
    <property type="entry name" value="Lambda_DNA-bd_dom_sf"/>
</dbReference>
<gene>
    <name evidence="5" type="primary">ccpA</name>
    <name evidence="5" type="ORF">GCM10010918_21700</name>
</gene>
<accession>A0A917LYB7</accession>
<dbReference type="Proteomes" id="UP000600247">
    <property type="component" value="Unassembled WGS sequence"/>
</dbReference>
<sequence length="332" mass="36743">MKESKMTDVAQLAKVSVATVSRVLNGGSLVGAETREKVLSAVQQLNYTPNAMGKQLRSRKTMTLAVVISDIRVFYYAEIIQGIENMANSLGYKILICDAQNQLAKEKEFLSLLVNHTVDGLILITPKLSDKEIVAVADKGYSIGLIGRNIDHPKLPCSYTDNAKFGRQVIEHLVERGHRKIAFISGYADATDSFGRLEGYMKGLRDARLPFVPELIENGDFNEDEGYAAFMRLRARNKDFTAVFAANDEMALGVYKACAELELTIPDQMAVVGVDNVRLTNYVKPPITSVQQPLYTMGALLTEKLIDQMNDNVWADKRQLKVDSSLVIKGSS</sequence>
<feature type="domain" description="HTH lacI-type" evidence="4">
    <location>
        <begin position="4"/>
        <end position="58"/>
    </location>
</feature>
<dbReference type="Pfam" id="PF00356">
    <property type="entry name" value="LacI"/>
    <property type="match status" value="1"/>
</dbReference>
<evidence type="ECO:0000256" key="2">
    <source>
        <dbReference type="ARBA" id="ARBA00023125"/>
    </source>
</evidence>
<dbReference type="PANTHER" id="PTHR30146:SF109">
    <property type="entry name" value="HTH-TYPE TRANSCRIPTIONAL REGULATOR GALS"/>
    <property type="match status" value="1"/>
</dbReference>
<dbReference type="InterPro" id="IPR046335">
    <property type="entry name" value="LacI/GalR-like_sensor"/>
</dbReference>
<keyword evidence="2" id="KW-0238">DNA-binding</keyword>
<keyword evidence="3" id="KW-0804">Transcription</keyword>
<name>A0A917LYB7_9BACL</name>
<proteinExistence type="predicted"/>
<dbReference type="InterPro" id="IPR000843">
    <property type="entry name" value="HTH_LacI"/>
</dbReference>
<comment type="caution">
    <text evidence="5">The sequence shown here is derived from an EMBL/GenBank/DDBJ whole genome shotgun (WGS) entry which is preliminary data.</text>
</comment>
<dbReference type="GO" id="GO:0003700">
    <property type="term" value="F:DNA-binding transcription factor activity"/>
    <property type="evidence" value="ECO:0007669"/>
    <property type="project" value="TreeGrafter"/>
</dbReference>
<dbReference type="CDD" id="cd01392">
    <property type="entry name" value="HTH_LacI"/>
    <property type="match status" value="1"/>
</dbReference>
<reference evidence="5 6" key="1">
    <citation type="journal article" date="2014" name="Int. J. Syst. Evol. Microbiol.">
        <title>Complete genome sequence of Corynebacterium casei LMG S-19264T (=DSM 44701T), isolated from a smear-ripened cheese.</title>
        <authorList>
            <consortium name="US DOE Joint Genome Institute (JGI-PGF)"/>
            <person name="Walter F."/>
            <person name="Albersmeier A."/>
            <person name="Kalinowski J."/>
            <person name="Ruckert C."/>
        </authorList>
    </citation>
    <scope>NUCLEOTIDE SEQUENCE [LARGE SCALE GENOMIC DNA]</scope>
    <source>
        <strain evidence="5 6">CGMCC 1.15286</strain>
    </source>
</reference>
<evidence type="ECO:0000256" key="3">
    <source>
        <dbReference type="ARBA" id="ARBA00023163"/>
    </source>
</evidence>
<dbReference type="SMART" id="SM00354">
    <property type="entry name" value="HTH_LACI"/>
    <property type="match status" value="1"/>
</dbReference>
<evidence type="ECO:0000313" key="6">
    <source>
        <dbReference type="Proteomes" id="UP000600247"/>
    </source>
</evidence>
<dbReference type="Gene3D" id="3.40.50.2300">
    <property type="match status" value="2"/>
</dbReference>
<evidence type="ECO:0000259" key="4">
    <source>
        <dbReference type="PROSITE" id="PS50932"/>
    </source>
</evidence>